<gene>
    <name evidence="2" type="ORF">TrCOL_g12382</name>
</gene>
<dbReference type="OrthoDB" id="203338at2759"/>
<feature type="region of interest" description="Disordered" evidence="1">
    <location>
        <begin position="99"/>
        <end position="120"/>
    </location>
</feature>
<dbReference type="EMBL" id="BRYA01000648">
    <property type="protein sequence ID" value="GMI27789.1"/>
    <property type="molecule type" value="Genomic_DNA"/>
</dbReference>
<evidence type="ECO:0000313" key="2">
    <source>
        <dbReference type="EMBL" id="GMI27789.1"/>
    </source>
</evidence>
<sequence length="120" mass="13571">MSVFEDPLALCEQQTIQLGKERQVIISEEEQLNVERQQIIHAIMIAQHKVQSLDDSIVRKRVSIQAFDKAINGLANAFDQILFTTDQLLHIANTLEFDQGGVSDSDDEDPGQKKEPQVIR</sequence>
<comment type="caution">
    <text evidence="2">The sequence shown here is derived from an EMBL/GenBank/DDBJ whole genome shotgun (WGS) entry which is preliminary data.</text>
</comment>
<reference evidence="3" key="1">
    <citation type="journal article" date="2023" name="Commun. Biol.">
        <title>Genome analysis of Parmales, the sister group of diatoms, reveals the evolutionary specialization of diatoms from phago-mixotrophs to photoautotrophs.</title>
        <authorList>
            <person name="Ban H."/>
            <person name="Sato S."/>
            <person name="Yoshikawa S."/>
            <person name="Yamada K."/>
            <person name="Nakamura Y."/>
            <person name="Ichinomiya M."/>
            <person name="Sato N."/>
            <person name="Blanc-Mathieu R."/>
            <person name="Endo H."/>
            <person name="Kuwata A."/>
            <person name="Ogata H."/>
        </authorList>
    </citation>
    <scope>NUCLEOTIDE SEQUENCE [LARGE SCALE GENOMIC DNA]</scope>
</reference>
<dbReference type="AlphaFoldDB" id="A0A9W7FYM4"/>
<evidence type="ECO:0000256" key="1">
    <source>
        <dbReference type="SAM" id="MobiDB-lite"/>
    </source>
</evidence>
<dbReference type="Proteomes" id="UP001165065">
    <property type="component" value="Unassembled WGS sequence"/>
</dbReference>
<feature type="compositionally biased region" description="Basic and acidic residues" evidence="1">
    <location>
        <begin position="110"/>
        <end position="120"/>
    </location>
</feature>
<name>A0A9W7FYM4_9STRA</name>
<protein>
    <submittedName>
        <fullName evidence="2">Uncharacterized protein</fullName>
    </submittedName>
</protein>
<evidence type="ECO:0000313" key="3">
    <source>
        <dbReference type="Proteomes" id="UP001165065"/>
    </source>
</evidence>
<accession>A0A9W7FYM4</accession>
<proteinExistence type="predicted"/>
<organism evidence="2 3">
    <name type="scientific">Triparma columacea</name>
    <dbReference type="NCBI Taxonomy" id="722753"/>
    <lineage>
        <taxon>Eukaryota</taxon>
        <taxon>Sar</taxon>
        <taxon>Stramenopiles</taxon>
        <taxon>Ochrophyta</taxon>
        <taxon>Bolidophyceae</taxon>
        <taxon>Parmales</taxon>
        <taxon>Triparmaceae</taxon>
        <taxon>Triparma</taxon>
    </lineage>
</organism>
<keyword evidence="3" id="KW-1185">Reference proteome</keyword>